<keyword evidence="3" id="KW-1185">Reference proteome</keyword>
<name>A0A4Z2FPW3_9TELE</name>
<dbReference type="AlphaFoldDB" id="A0A4Z2FPW3"/>
<gene>
    <name evidence="2" type="ORF">EYF80_046982</name>
</gene>
<organism evidence="2 3">
    <name type="scientific">Liparis tanakae</name>
    <name type="common">Tanaka's snailfish</name>
    <dbReference type="NCBI Taxonomy" id="230148"/>
    <lineage>
        <taxon>Eukaryota</taxon>
        <taxon>Metazoa</taxon>
        <taxon>Chordata</taxon>
        <taxon>Craniata</taxon>
        <taxon>Vertebrata</taxon>
        <taxon>Euteleostomi</taxon>
        <taxon>Actinopterygii</taxon>
        <taxon>Neopterygii</taxon>
        <taxon>Teleostei</taxon>
        <taxon>Neoteleostei</taxon>
        <taxon>Acanthomorphata</taxon>
        <taxon>Eupercaria</taxon>
        <taxon>Perciformes</taxon>
        <taxon>Cottioidei</taxon>
        <taxon>Cottales</taxon>
        <taxon>Liparidae</taxon>
        <taxon>Liparis</taxon>
    </lineage>
</organism>
<dbReference type="EMBL" id="SRLO01001010">
    <property type="protein sequence ID" value="TNN42833.1"/>
    <property type="molecule type" value="Genomic_DNA"/>
</dbReference>
<accession>A0A4Z2FPW3</accession>
<reference evidence="2 3" key="1">
    <citation type="submission" date="2019-03" db="EMBL/GenBank/DDBJ databases">
        <title>First draft genome of Liparis tanakae, snailfish: a comprehensive survey of snailfish specific genes.</title>
        <authorList>
            <person name="Kim W."/>
            <person name="Song I."/>
            <person name="Jeong J.-H."/>
            <person name="Kim D."/>
            <person name="Kim S."/>
            <person name="Ryu S."/>
            <person name="Song J.Y."/>
            <person name="Lee S.K."/>
        </authorList>
    </citation>
    <scope>NUCLEOTIDE SEQUENCE [LARGE SCALE GENOMIC DNA]</scope>
    <source>
        <tissue evidence="2">Muscle</tissue>
    </source>
</reference>
<evidence type="ECO:0000313" key="2">
    <source>
        <dbReference type="EMBL" id="TNN42833.1"/>
    </source>
</evidence>
<proteinExistence type="predicted"/>
<feature type="compositionally biased region" description="Polar residues" evidence="1">
    <location>
        <begin position="54"/>
        <end position="64"/>
    </location>
</feature>
<protein>
    <submittedName>
        <fullName evidence="2">Uncharacterized protein</fullName>
    </submittedName>
</protein>
<evidence type="ECO:0000313" key="3">
    <source>
        <dbReference type="Proteomes" id="UP000314294"/>
    </source>
</evidence>
<evidence type="ECO:0000256" key="1">
    <source>
        <dbReference type="SAM" id="MobiDB-lite"/>
    </source>
</evidence>
<sequence>MWREELQPPRASQPLISDQNQLSFPSYCCRNDQANVLTPILDFTPEQGSDKRSNLQNEIPVTFP</sequence>
<comment type="caution">
    <text evidence="2">The sequence shown here is derived from an EMBL/GenBank/DDBJ whole genome shotgun (WGS) entry which is preliminary data.</text>
</comment>
<dbReference type="Proteomes" id="UP000314294">
    <property type="component" value="Unassembled WGS sequence"/>
</dbReference>
<feature type="region of interest" description="Disordered" evidence="1">
    <location>
        <begin position="45"/>
        <end position="64"/>
    </location>
</feature>